<evidence type="ECO:0000256" key="6">
    <source>
        <dbReference type="ARBA" id="ARBA00022803"/>
    </source>
</evidence>
<dbReference type="AlphaFoldDB" id="A0ABC8RVD2"/>
<evidence type="ECO:0000256" key="4">
    <source>
        <dbReference type="ARBA" id="ARBA00022490"/>
    </source>
</evidence>
<feature type="repeat" description="TPR" evidence="8">
    <location>
        <begin position="237"/>
        <end position="270"/>
    </location>
</feature>
<dbReference type="SMART" id="SM00028">
    <property type="entry name" value="TPR"/>
    <property type="match status" value="4"/>
</dbReference>
<dbReference type="InterPro" id="IPR024111">
    <property type="entry name" value="PEX5/PEX5L"/>
</dbReference>
<dbReference type="PROSITE" id="PS50005">
    <property type="entry name" value="TPR"/>
    <property type="match status" value="3"/>
</dbReference>
<dbReference type="InterPro" id="IPR011990">
    <property type="entry name" value="TPR-like_helical_dom_sf"/>
</dbReference>
<accession>A0ABC8RVD2</accession>
<gene>
    <name evidence="9" type="ORF">ILEXP_LOCUS16924</name>
</gene>
<keyword evidence="7" id="KW-0576">Peroxisome</keyword>
<keyword evidence="6 8" id="KW-0802">TPR repeat</keyword>
<comment type="subcellular location">
    <subcellularLocation>
        <location evidence="2">Cytoplasm</location>
    </subcellularLocation>
    <subcellularLocation>
        <location evidence="1">Peroxisome</location>
    </subcellularLocation>
</comment>
<evidence type="ECO:0000256" key="8">
    <source>
        <dbReference type="PROSITE-ProRule" id="PRU00339"/>
    </source>
</evidence>
<reference evidence="9 10" key="1">
    <citation type="submission" date="2024-02" db="EMBL/GenBank/DDBJ databases">
        <authorList>
            <person name="Vignale AGUSTIN F."/>
            <person name="Sosa J E."/>
            <person name="Modenutti C."/>
        </authorList>
    </citation>
    <scope>NUCLEOTIDE SEQUENCE [LARGE SCALE GENOMIC DNA]</scope>
</reference>
<evidence type="ECO:0000256" key="2">
    <source>
        <dbReference type="ARBA" id="ARBA00004496"/>
    </source>
</evidence>
<dbReference type="FunFam" id="1.25.40.10:FF:000110">
    <property type="entry name" value="Peroxisome biogenesis protein 5"/>
    <property type="match status" value="1"/>
</dbReference>
<evidence type="ECO:0008006" key="11">
    <source>
        <dbReference type="Google" id="ProtNLM"/>
    </source>
</evidence>
<dbReference type="EMBL" id="CAUOFW020001814">
    <property type="protein sequence ID" value="CAK9148938.1"/>
    <property type="molecule type" value="Genomic_DNA"/>
</dbReference>
<evidence type="ECO:0000256" key="7">
    <source>
        <dbReference type="ARBA" id="ARBA00023140"/>
    </source>
</evidence>
<evidence type="ECO:0000256" key="1">
    <source>
        <dbReference type="ARBA" id="ARBA00004275"/>
    </source>
</evidence>
<dbReference type="GO" id="GO:0005777">
    <property type="term" value="C:peroxisome"/>
    <property type="evidence" value="ECO:0007669"/>
    <property type="project" value="UniProtKB-SubCell"/>
</dbReference>
<keyword evidence="4" id="KW-0963">Cytoplasm</keyword>
<protein>
    <recommendedName>
        <fullName evidence="11">Peroxin-5</fullName>
    </recommendedName>
</protein>
<organism evidence="9 10">
    <name type="scientific">Ilex paraguariensis</name>
    <name type="common">yerba mate</name>
    <dbReference type="NCBI Taxonomy" id="185542"/>
    <lineage>
        <taxon>Eukaryota</taxon>
        <taxon>Viridiplantae</taxon>
        <taxon>Streptophyta</taxon>
        <taxon>Embryophyta</taxon>
        <taxon>Tracheophyta</taxon>
        <taxon>Spermatophyta</taxon>
        <taxon>Magnoliopsida</taxon>
        <taxon>eudicotyledons</taxon>
        <taxon>Gunneridae</taxon>
        <taxon>Pentapetalae</taxon>
        <taxon>asterids</taxon>
        <taxon>campanulids</taxon>
        <taxon>Aquifoliales</taxon>
        <taxon>Aquifoliaceae</taxon>
        <taxon>Ilex</taxon>
    </lineage>
</organism>
<feature type="repeat" description="TPR" evidence="8">
    <location>
        <begin position="305"/>
        <end position="338"/>
    </location>
</feature>
<comment type="similarity">
    <text evidence="3">Belongs to the peroxisomal targeting signal receptor family.</text>
</comment>
<dbReference type="Pfam" id="PF00515">
    <property type="entry name" value="TPR_1"/>
    <property type="match status" value="1"/>
</dbReference>
<keyword evidence="5" id="KW-0677">Repeat</keyword>
<evidence type="ECO:0000256" key="5">
    <source>
        <dbReference type="ARBA" id="ARBA00022737"/>
    </source>
</evidence>
<feature type="repeat" description="TPR" evidence="8">
    <location>
        <begin position="271"/>
        <end position="304"/>
    </location>
</feature>
<dbReference type="Gene3D" id="1.25.40.10">
    <property type="entry name" value="Tetratricopeptide repeat domain"/>
    <property type="match status" value="1"/>
</dbReference>
<dbReference type="SUPFAM" id="SSF48452">
    <property type="entry name" value="TPR-like"/>
    <property type="match status" value="1"/>
</dbReference>
<dbReference type="PROSITE" id="PS50293">
    <property type="entry name" value="TPR_REGION"/>
    <property type="match status" value="1"/>
</dbReference>
<dbReference type="InterPro" id="IPR019734">
    <property type="entry name" value="TPR_rpt"/>
</dbReference>
<comment type="caution">
    <text evidence="9">The sequence shown here is derived from an EMBL/GenBank/DDBJ whole genome shotgun (WGS) entry which is preliminary data.</text>
</comment>
<dbReference type="PANTHER" id="PTHR10130:SF0">
    <property type="entry name" value="GH08708P"/>
    <property type="match status" value="1"/>
</dbReference>
<evidence type="ECO:0000313" key="9">
    <source>
        <dbReference type="EMBL" id="CAK9148938.1"/>
    </source>
</evidence>
<proteinExistence type="inferred from homology"/>
<name>A0ABC8RVD2_9AQUA</name>
<sequence length="375" mass="42257">MLPDVLWFQLSHGPDRWVNDFTAEREQHGSADDQWVSEFSKLHVHDWVDEFGRQVGEGALGEDSVDNWASAYDEYLNEQAVVRQQSETSRGEYVFSDLNPYVGHPNPLREGQELFRKGLLSEAALALEAEVLKNPDNAEGWRLLGIAHAENDDDQQAIAAMMRAHKVDSTNLEVLLALGVSHTNELEQAAALKYLYGWLHHHPKYGAITPSAVSDSLYYADVARSFNDAAKMSPEDADVHIVLGVLCNLSREYDKAIESFKTALKLKPRDYSLWNKLGATQANSVQSADAILAYQQALDLKPNYVRAWANMGISYANQGLYEESIRYYVRALAMNPKADNAWQYLRISLSCANRNDMLEACDSRNLDVLQKEFPL</sequence>
<dbReference type="PANTHER" id="PTHR10130">
    <property type="entry name" value="PEROXISOMAL TARGETING SIGNAL 1 RECEPTOR PEX5"/>
    <property type="match status" value="1"/>
</dbReference>
<dbReference type="Proteomes" id="UP001642360">
    <property type="component" value="Unassembled WGS sequence"/>
</dbReference>
<evidence type="ECO:0000256" key="3">
    <source>
        <dbReference type="ARBA" id="ARBA00005348"/>
    </source>
</evidence>
<keyword evidence="10" id="KW-1185">Reference proteome</keyword>
<dbReference type="Pfam" id="PF13432">
    <property type="entry name" value="TPR_16"/>
    <property type="match status" value="2"/>
</dbReference>
<evidence type="ECO:0000313" key="10">
    <source>
        <dbReference type="Proteomes" id="UP001642360"/>
    </source>
</evidence>